<evidence type="ECO:0000313" key="2">
    <source>
        <dbReference type="EMBL" id="KAK5873503.1"/>
    </source>
</evidence>
<keyword evidence="3" id="KW-1185">Reference proteome</keyword>
<accession>A0AAN8AYA3</accession>
<organism evidence="2 3">
    <name type="scientific">Eleginops maclovinus</name>
    <name type="common">Patagonian blennie</name>
    <name type="synonym">Eleginus maclovinus</name>
    <dbReference type="NCBI Taxonomy" id="56733"/>
    <lineage>
        <taxon>Eukaryota</taxon>
        <taxon>Metazoa</taxon>
        <taxon>Chordata</taxon>
        <taxon>Craniata</taxon>
        <taxon>Vertebrata</taxon>
        <taxon>Euteleostomi</taxon>
        <taxon>Actinopterygii</taxon>
        <taxon>Neopterygii</taxon>
        <taxon>Teleostei</taxon>
        <taxon>Neoteleostei</taxon>
        <taxon>Acanthomorphata</taxon>
        <taxon>Eupercaria</taxon>
        <taxon>Perciformes</taxon>
        <taxon>Notothenioidei</taxon>
        <taxon>Eleginopidae</taxon>
        <taxon>Eleginops</taxon>
    </lineage>
</organism>
<sequence>MKVSAGECDPPLMRSNSAADLRGIDSEEQPLRVVRQETDCRLTELNPQISCRKSRRPALSLEEKWSDGFFKVKICCGGARLRFKRGAADCFAL</sequence>
<dbReference type="EMBL" id="JAUZQC010000003">
    <property type="protein sequence ID" value="KAK5873503.1"/>
    <property type="molecule type" value="Genomic_DNA"/>
</dbReference>
<name>A0AAN8AYA3_ELEMC</name>
<dbReference type="Proteomes" id="UP001346869">
    <property type="component" value="Unassembled WGS sequence"/>
</dbReference>
<evidence type="ECO:0000313" key="3">
    <source>
        <dbReference type="Proteomes" id="UP001346869"/>
    </source>
</evidence>
<comment type="caution">
    <text evidence="2">The sequence shown here is derived from an EMBL/GenBank/DDBJ whole genome shotgun (WGS) entry which is preliminary data.</text>
</comment>
<gene>
    <name evidence="2" type="ORF">PBY51_018539</name>
</gene>
<proteinExistence type="predicted"/>
<evidence type="ECO:0000256" key="1">
    <source>
        <dbReference type="SAM" id="MobiDB-lite"/>
    </source>
</evidence>
<protein>
    <submittedName>
        <fullName evidence="2">Uncharacterized protein</fullName>
    </submittedName>
</protein>
<feature type="region of interest" description="Disordered" evidence="1">
    <location>
        <begin position="1"/>
        <end position="20"/>
    </location>
</feature>
<dbReference type="AlphaFoldDB" id="A0AAN8AYA3"/>
<reference evidence="2 3" key="2">
    <citation type="journal article" date="2023" name="Mol. Biol. Evol.">
        <title>Genomics of Secondarily Temperate Adaptation in the Only Non-Antarctic Icefish.</title>
        <authorList>
            <person name="Rivera-Colon A.G."/>
            <person name="Rayamajhi N."/>
            <person name="Minhas B.F."/>
            <person name="Madrigal G."/>
            <person name="Bilyk K.T."/>
            <person name="Yoon V."/>
            <person name="Hune M."/>
            <person name="Gregory S."/>
            <person name="Cheng C.H.C."/>
            <person name="Catchen J.M."/>
        </authorList>
    </citation>
    <scope>NUCLEOTIDE SEQUENCE [LARGE SCALE GENOMIC DNA]</scope>
    <source>
        <strain evidence="2">JMC-PN-2008</strain>
    </source>
</reference>
<reference evidence="2 3" key="1">
    <citation type="journal article" date="2023" name="Genes (Basel)">
        <title>Chromosome-Level Genome Assembly and Circadian Gene Repertoire of the Patagonia Blennie Eleginops maclovinus-The Closest Ancestral Proxy of Antarctic Cryonotothenioids.</title>
        <authorList>
            <person name="Cheng C.C."/>
            <person name="Rivera-Colon A.G."/>
            <person name="Minhas B.F."/>
            <person name="Wilson L."/>
            <person name="Rayamajhi N."/>
            <person name="Vargas-Chacoff L."/>
            <person name="Catchen J.M."/>
        </authorList>
    </citation>
    <scope>NUCLEOTIDE SEQUENCE [LARGE SCALE GENOMIC DNA]</scope>
    <source>
        <strain evidence="2">JMC-PN-2008</strain>
    </source>
</reference>